<name>A0A0E0MS46_ORYRU</name>
<protein>
    <submittedName>
        <fullName evidence="2">Uncharacterized protein</fullName>
    </submittedName>
</protein>
<reference evidence="3" key="1">
    <citation type="submission" date="2013-06" db="EMBL/GenBank/DDBJ databases">
        <authorList>
            <person name="Zhao Q."/>
        </authorList>
    </citation>
    <scope>NUCLEOTIDE SEQUENCE</scope>
    <source>
        <strain evidence="3">cv. W1943</strain>
    </source>
</reference>
<evidence type="ECO:0000313" key="3">
    <source>
        <dbReference type="Proteomes" id="UP000008022"/>
    </source>
</evidence>
<sequence length="138" mass="15958">MNSSRSREMLELAEIRDQQKKGDKWREYRSEIERAISQWKAEIPTVQEELKGLNARNPGKSREDGEVRKLAEQWEHMGKTQEDHPTFHAASQQAKEGQIRSETAGETWVSSKDSINQYEQLDEGAGNGREEVDEHIHL</sequence>
<dbReference type="STRING" id="4529.A0A0E0MS46"/>
<proteinExistence type="predicted"/>
<feature type="compositionally biased region" description="Polar residues" evidence="1">
    <location>
        <begin position="108"/>
        <end position="119"/>
    </location>
</feature>
<feature type="region of interest" description="Disordered" evidence="1">
    <location>
        <begin position="77"/>
        <end position="138"/>
    </location>
</feature>
<dbReference type="Proteomes" id="UP000008022">
    <property type="component" value="Unassembled WGS sequence"/>
</dbReference>
<accession>A0A0E0MS46</accession>
<feature type="compositionally biased region" description="Basic and acidic residues" evidence="1">
    <location>
        <begin position="128"/>
        <end position="138"/>
    </location>
</feature>
<reference evidence="2" key="2">
    <citation type="submission" date="2015-06" db="UniProtKB">
        <authorList>
            <consortium name="EnsemblPlants"/>
        </authorList>
    </citation>
    <scope>IDENTIFICATION</scope>
</reference>
<dbReference type="EnsemblPlants" id="ORUFI01G05320.1">
    <property type="protein sequence ID" value="ORUFI01G05320.1"/>
    <property type="gene ID" value="ORUFI01G05320"/>
</dbReference>
<organism evidence="2 3">
    <name type="scientific">Oryza rufipogon</name>
    <name type="common">Brownbeard rice</name>
    <name type="synonym">Asian wild rice</name>
    <dbReference type="NCBI Taxonomy" id="4529"/>
    <lineage>
        <taxon>Eukaryota</taxon>
        <taxon>Viridiplantae</taxon>
        <taxon>Streptophyta</taxon>
        <taxon>Embryophyta</taxon>
        <taxon>Tracheophyta</taxon>
        <taxon>Spermatophyta</taxon>
        <taxon>Magnoliopsida</taxon>
        <taxon>Liliopsida</taxon>
        <taxon>Poales</taxon>
        <taxon>Poaceae</taxon>
        <taxon>BOP clade</taxon>
        <taxon>Oryzoideae</taxon>
        <taxon>Oryzeae</taxon>
        <taxon>Oryzinae</taxon>
        <taxon>Oryza</taxon>
    </lineage>
</organism>
<evidence type="ECO:0000313" key="2">
    <source>
        <dbReference type="EnsemblPlants" id="ORUFI01G05320.1"/>
    </source>
</evidence>
<feature type="compositionally biased region" description="Basic and acidic residues" evidence="1">
    <location>
        <begin position="77"/>
        <end position="86"/>
    </location>
</feature>
<evidence type="ECO:0000256" key="1">
    <source>
        <dbReference type="SAM" id="MobiDB-lite"/>
    </source>
</evidence>
<dbReference type="Gramene" id="ORUFI01G05320.1">
    <property type="protein sequence ID" value="ORUFI01G05320.1"/>
    <property type="gene ID" value="ORUFI01G05320"/>
</dbReference>
<dbReference type="HOGENOM" id="CLU_1858520_0_0_1"/>
<keyword evidence="3" id="KW-1185">Reference proteome</keyword>
<dbReference type="AlphaFoldDB" id="A0A0E0MS46"/>